<keyword evidence="2" id="KW-1133">Transmembrane helix</keyword>
<name>A0A4Z1EDT8_9HELO</name>
<sequence length="221" mass="25460">MNQESATPELSSGERNVYSPATVPPSLINTQKQKAALWAQPSEPKSTDSKSPEADTDTAEQSCNPEVPEAPADTDTLDPSCSPEDSYKKLYAEMYKKAYIEAYQKASWDSFHRSYSAGFNAKFTDHYMKAYISEFERIRTYDPESEEKWNKKQDALMKMDLDKIPFPKNEESTMIQLFDRMQVLEKNRKRDKVQRGIAQLFGGLLAMLFIYLVMDMTIRRM</sequence>
<organism evidence="3 4">
    <name type="scientific">Botrytis tulipae</name>
    <dbReference type="NCBI Taxonomy" id="87230"/>
    <lineage>
        <taxon>Eukaryota</taxon>
        <taxon>Fungi</taxon>
        <taxon>Dikarya</taxon>
        <taxon>Ascomycota</taxon>
        <taxon>Pezizomycotina</taxon>
        <taxon>Leotiomycetes</taxon>
        <taxon>Helotiales</taxon>
        <taxon>Sclerotiniaceae</taxon>
        <taxon>Botrytis</taxon>
    </lineage>
</organism>
<evidence type="ECO:0000256" key="2">
    <source>
        <dbReference type="SAM" id="Phobius"/>
    </source>
</evidence>
<feature type="transmembrane region" description="Helical" evidence="2">
    <location>
        <begin position="196"/>
        <end position="214"/>
    </location>
</feature>
<feature type="compositionally biased region" description="Polar residues" evidence="1">
    <location>
        <begin position="1"/>
        <end position="14"/>
    </location>
</feature>
<reference evidence="3 4" key="1">
    <citation type="submission" date="2017-12" db="EMBL/GenBank/DDBJ databases">
        <title>Comparative genomics of Botrytis spp.</title>
        <authorList>
            <person name="Valero-Jimenez C.A."/>
            <person name="Tapia P."/>
            <person name="Veloso J."/>
            <person name="Silva-Moreno E."/>
            <person name="Staats M."/>
            <person name="Valdes J.H."/>
            <person name="Van Kan J.A.L."/>
        </authorList>
    </citation>
    <scope>NUCLEOTIDE SEQUENCE [LARGE SCALE GENOMIC DNA]</scope>
    <source>
        <strain evidence="3 4">Bt9001</strain>
    </source>
</reference>
<protein>
    <submittedName>
        <fullName evidence="3">Uncharacterized protein</fullName>
    </submittedName>
</protein>
<dbReference type="EMBL" id="PQXH01000191">
    <property type="protein sequence ID" value="TGO08803.1"/>
    <property type="molecule type" value="Genomic_DNA"/>
</dbReference>
<comment type="caution">
    <text evidence="3">The sequence shown here is derived from an EMBL/GenBank/DDBJ whole genome shotgun (WGS) entry which is preliminary data.</text>
</comment>
<evidence type="ECO:0000256" key="1">
    <source>
        <dbReference type="SAM" id="MobiDB-lite"/>
    </source>
</evidence>
<proteinExistence type="predicted"/>
<dbReference type="OrthoDB" id="3541300at2759"/>
<feature type="region of interest" description="Disordered" evidence="1">
    <location>
        <begin position="1"/>
        <end position="82"/>
    </location>
</feature>
<evidence type="ECO:0000313" key="3">
    <source>
        <dbReference type="EMBL" id="TGO08803.1"/>
    </source>
</evidence>
<dbReference type="Proteomes" id="UP000297777">
    <property type="component" value="Unassembled WGS sequence"/>
</dbReference>
<gene>
    <name evidence="3" type="ORF">BTUL_0191g00130</name>
</gene>
<keyword evidence="4" id="KW-1185">Reference proteome</keyword>
<keyword evidence="2" id="KW-0812">Transmembrane</keyword>
<evidence type="ECO:0000313" key="4">
    <source>
        <dbReference type="Proteomes" id="UP000297777"/>
    </source>
</evidence>
<keyword evidence="2" id="KW-0472">Membrane</keyword>
<dbReference type="AlphaFoldDB" id="A0A4Z1EDT8"/>
<accession>A0A4Z1EDT8</accession>